<dbReference type="NCBIfam" id="TIGR00336">
    <property type="entry name" value="pyrE"/>
    <property type="match status" value="1"/>
</dbReference>
<sequence>MIFNIDTAKKTAELLLQINAIKLNPKNPFTWASGWKSPIYCDNRITLSFPPIRNYIREEFSKHIEKEFGKPDVIAGVATGAIGIGMLVAEYMGLPFVYVRPEAKKHGRQNQVEGFLQKGQSVVVVEDLISTGNSSLMAVEALKDAGANVKGMVAIFTYGFDISLENFKNANVNLHTLGNYETLLDLAVTKKYITEEEQETLKEWSKSPSTWMQEQV</sequence>
<evidence type="ECO:0000313" key="8">
    <source>
        <dbReference type="EMBL" id="RWX01669.1"/>
    </source>
</evidence>
<name>A0A3S3U1S8_9FLAO</name>
<gene>
    <name evidence="6" type="primary">pyrE</name>
    <name evidence="8" type="ORF">EPI11_06890</name>
</gene>
<dbReference type="CDD" id="cd06223">
    <property type="entry name" value="PRTases_typeI"/>
    <property type="match status" value="1"/>
</dbReference>
<dbReference type="Gene3D" id="3.40.50.2020">
    <property type="match status" value="1"/>
</dbReference>
<dbReference type="GO" id="GO:0000287">
    <property type="term" value="F:magnesium ion binding"/>
    <property type="evidence" value="ECO:0007669"/>
    <property type="project" value="UniProtKB-UniRule"/>
</dbReference>
<comment type="pathway">
    <text evidence="1 6">Pyrimidine metabolism; UMP biosynthesis via de novo pathway; UMP from orotate: step 1/2.</text>
</comment>
<evidence type="ECO:0000313" key="9">
    <source>
        <dbReference type="Proteomes" id="UP000287527"/>
    </source>
</evidence>
<comment type="subunit">
    <text evidence="6">Homodimer.</text>
</comment>
<evidence type="ECO:0000256" key="5">
    <source>
        <dbReference type="ARBA" id="ARBA00022975"/>
    </source>
</evidence>
<dbReference type="PANTHER" id="PTHR19278">
    <property type="entry name" value="OROTATE PHOSPHORIBOSYLTRANSFERASE"/>
    <property type="match status" value="1"/>
</dbReference>
<dbReference type="InterPro" id="IPR029057">
    <property type="entry name" value="PRTase-like"/>
</dbReference>
<evidence type="ECO:0000256" key="1">
    <source>
        <dbReference type="ARBA" id="ARBA00004889"/>
    </source>
</evidence>
<feature type="domain" description="Phosphoribosyltransferase" evidence="7">
    <location>
        <begin position="56"/>
        <end position="149"/>
    </location>
</feature>
<dbReference type="Pfam" id="PF00156">
    <property type="entry name" value="Pribosyltran"/>
    <property type="match status" value="1"/>
</dbReference>
<dbReference type="GO" id="GO:0019856">
    <property type="term" value="P:pyrimidine nucleobase biosynthetic process"/>
    <property type="evidence" value="ECO:0007669"/>
    <property type="project" value="TreeGrafter"/>
</dbReference>
<comment type="caution">
    <text evidence="6">Lacks conserved residue(s) required for the propagation of feature annotation.</text>
</comment>
<dbReference type="EMBL" id="SBII01000003">
    <property type="protein sequence ID" value="RWX01669.1"/>
    <property type="molecule type" value="Genomic_DNA"/>
</dbReference>
<reference evidence="8 9" key="1">
    <citation type="submission" date="2019-01" db="EMBL/GenBank/DDBJ databases">
        <title>Flavobacterium sp. nov.,isolated from freshwater.</title>
        <authorList>
            <person name="Zhang R."/>
            <person name="Du Z.-J."/>
        </authorList>
    </citation>
    <scope>NUCLEOTIDE SEQUENCE [LARGE SCALE GENOMIC DNA]</scope>
    <source>
        <strain evidence="8 9">1E403</strain>
    </source>
</reference>
<evidence type="ECO:0000259" key="7">
    <source>
        <dbReference type="Pfam" id="PF00156"/>
    </source>
</evidence>
<dbReference type="GO" id="GO:0044205">
    <property type="term" value="P:'de novo' UMP biosynthetic process"/>
    <property type="evidence" value="ECO:0007669"/>
    <property type="project" value="UniProtKB-UniRule"/>
</dbReference>
<dbReference type="GO" id="GO:0004588">
    <property type="term" value="F:orotate phosphoribosyltransferase activity"/>
    <property type="evidence" value="ECO:0007669"/>
    <property type="project" value="UniProtKB-UniRule"/>
</dbReference>
<dbReference type="SUPFAM" id="SSF53271">
    <property type="entry name" value="PRTase-like"/>
    <property type="match status" value="1"/>
</dbReference>
<feature type="binding site" evidence="6">
    <location>
        <position position="104"/>
    </location>
    <ligand>
        <name>5-phospho-alpha-D-ribose 1-diphosphate</name>
        <dbReference type="ChEBI" id="CHEBI:58017"/>
        <note>ligand shared between dimeric partners</note>
    </ligand>
</feature>
<keyword evidence="5 6" id="KW-0665">Pyrimidine biosynthesis</keyword>
<evidence type="ECO:0000256" key="3">
    <source>
        <dbReference type="ARBA" id="ARBA00022676"/>
    </source>
</evidence>
<feature type="binding site" evidence="6">
    <location>
        <position position="100"/>
    </location>
    <ligand>
        <name>5-phospho-alpha-D-ribose 1-diphosphate</name>
        <dbReference type="ChEBI" id="CHEBI:58017"/>
        <note>ligand shared between dimeric partners</note>
    </ligand>
</feature>
<feature type="binding site" description="in other chain" evidence="6">
    <location>
        <begin position="126"/>
        <end position="134"/>
    </location>
    <ligand>
        <name>5-phospho-alpha-D-ribose 1-diphosphate</name>
        <dbReference type="ChEBI" id="CHEBI:58017"/>
        <note>ligand shared between dimeric partners</note>
    </ligand>
</feature>
<comment type="catalytic activity">
    <reaction evidence="6">
        <text>orotidine 5'-phosphate + diphosphate = orotate + 5-phospho-alpha-D-ribose 1-diphosphate</text>
        <dbReference type="Rhea" id="RHEA:10380"/>
        <dbReference type="ChEBI" id="CHEBI:30839"/>
        <dbReference type="ChEBI" id="CHEBI:33019"/>
        <dbReference type="ChEBI" id="CHEBI:57538"/>
        <dbReference type="ChEBI" id="CHEBI:58017"/>
        <dbReference type="EC" id="2.4.2.10"/>
    </reaction>
</comment>
<dbReference type="UniPathway" id="UPA00070">
    <property type="reaction ID" value="UER00119"/>
</dbReference>
<keyword evidence="4 6" id="KW-0808">Transferase</keyword>
<dbReference type="InterPro" id="IPR000836">
    <property type="entry name" value="PRTase_dom"/>
</dbReference>
<keyword evidence="3 6" id="KW-0328">Glycosyltransferase</keyword>
<dbReference type="Proteomes" id="UP000287527">
    <property type="component" value="Unassembled WGS sequence"/>
</dbReference>
<dbReference type="InterPro" id="IPR004467">
    <property type="entry name" value="Or_phspho_trans_dom"/>
</dbReference>
<comment type="function">
    <text evidence="6">Catalyzes the transfer of a ribosyl phosphate group from 5-phosphoribose 1-diphosphate to orotate, leading to the formation of orotidine monophosphate (OMP).</text>
</comment>
<keyword evidence="9" id="KW-1185">Reference proteome</keyword>
<comment type="cofactor">
    <cofactor evidence="6">
        <name>Mg(2+)</name>
        <dbReference type="ChEBI" id="CHEBI:18420"/>
    </cofactor>
</comment>
<dbReference type="InterPro" id="IPR023031">
    <property type="entry name" value="OPRT"/>
</dbReference>
<evidence type="ECO:0000256" key="2">
    <source>
        <dbReference type="ARBA" id="ARBA00011971"/>
    </source>
</evidence>
<evidence type="ECO:0000256" key="4">
    <source>
        <dbReference type="ARBA" id="ARBA00022679"/>
    </source>
</evidence>
<evidence type="ECO:0000256" key="6">
    <source>
        <dbReference type="HAMAP-Rule" id="MF_01208"/>
    </source>
</evidence>
<accession>A0A3S3U1S8</accession>
<proteinExistence type="inferred from homology"/>
<dbReference type="PANTHER" id="PTHR19278:SF9">
    <property type="entry name" value="URIDINE 5'-MONOPHOSPHATE SYNTHASE"/>
    <property type="match status" value="1"/>
</dbReference>
<comment type="caution">
    <text evidence="8">The sequence shown here is derived from an EMBL/GenBank/DDBJ whole genome shotgun (WGS) entry which is preliminary data.</text>
</comment>
<dbReference type="RefSeq" id="WP_128389206.1">
    <property type="nucleotide sequence ID" value="NZ_SBII01000003.1"/>
</dbReference>
<keyword evidence="6" id="KW-0460">Magnesium</keyword>
<protein>
    <recommendedName>
        <fullName evidence="2 6">Orotate phosphoribosyltransferase</fullName>
        <shortName evidence="6">OPRT</shortName>
        <shortName evidence="6">OPRTase</shortName>
        <ecNumber evidence="2 6">2.4.2.10</ecNumber>
    </recommendedName>
</protein>
<dbReference type="EC" id="2.4.2.10" evidence="2 6"/>
<dbReference type="HAMAP" id="MF_01208">
    <property type="entry name" value="PyrE"/>
    <property type="match status" value="1"/>
</dbReference>
<comment type="similarity">
    <text evidence="6">Belongs to the purine/pyrimidine phosphoribosyltransferase family. PyrE subfamily.</text>
</comment>
<feature type="binding site" evidence="6">
    <location>
        <position position="130"/>
    </location>
    <ligand>
        <name>orotate</name>
        <dbReference type="ChEBI" id="CHEBI:30839"/>
    </ligand>
</feature>
<dbReference type="OrthoDB" id="9802134at2"/>
<feature type="binding site" evidence="6">
    <location>
        <position position="106"/>
    </location>
    <ligand>
        <name>5-phospho-alpha-D-ribose 1-diphosphate</name>
        <dbReference type="ChEBI" id="CHEBI:58017"/>
        <note>ligand shared between dimeric partners</note>
    </ligand>
</feature>
<organism evidence="8 9">
    <name type="scientific">Flavobacterium cerinum</name>
    <dbReference type="NCBI Taxonomy" id="2502784"/>
    <lineage>
        <taxon>Bacteria</taxon>
        <taxon>Pseudomonadati</taxon>
        <taxon>Bacteroidota</taxon>
        <taxon>Flavobacteriia</taxon>
        <taxon>Flavobacteriales</taxon>
        <taxon>Flavobacteriaceae</taxon>
        <taxon>Flavobacterium</taxon>
    </lineage>
</organism>
<dbReference type="AlphaFoldDB" id="A0A3S3U1S8"/>